<dbReference type="STRING" id="2010991.A0A3M2SRV7"/>
<sequence length="111" mass="12525">MANITHIVLFQFFEHVSSETIDDVVARMFQLKDECLDPVTEKPYILSSRGGCDNSVEGRNNGITHAFVVEFANKEDRDYYTFKEPAHLAFIASLDGIASQVTVVDFSDNQF</sequence>
<keyword evidence="4" id="KW-1185">Reference proteome</keyword>
<comment type="subunit">
    <text evidence="1">Homodimer.</text>
</comment>
<protein>
    <recommendedName>
        <fullName evidence="2">Stress-response A/B barrel domain-containing protein</fullName>
    </recommendedName>
</protein>
<dbReference type="InterPro" id="IPR011008">
    <property type="entry name" value="Dimeric_a/b-barrel"/>
</dbReference>
<dbReference type="SMART" id="SM00886">
    <property type="entry name" value="Dabb"/>
    <property type="match status" value="1"/>
</dbReference>
<dbReference type="PANTHER" id="PTHR33178">
    <property type="match status" value="1"/>
</dbReference>
<reference evidence="3 4" key="1">
    <citation type="submission" date="2017-06" db="EMBL/GenBank/DDBJ databases">
        <title>Comparative genomic analysis of Ambrosia Fusariam Clade fungi.</title>
        <authorList>
            <person name="Stajich J.E."/>
            <person name="Carrillo J."/>
            <person name="Kijimoto T."/>
            <person name="Eskalen A."/>
            <person name="O'Donnell K."/>
            <person name="Kasson M."/>
        </authorList>
    </citation>
    <scope>NUCLEOTIDE SEQUENCE [LARGE SCALE GENOMIC DNA]</scope>
    <source>
        <strain evidence="3">UCR3666</strain>
    </source>
</reference>
<name>A0A3M2SRV7_9HYPO</name>
<dbReference type="SUPFAM" id="SSF54909">
    <property type="entry name" value="Dimeric alpha+beta barrel"/>
    <property type="match status" value="1"/>
</dbReference>
<dbReference type="Pfam" id="PF07876">
    <property type="entry name" value="Dabb"/>
    <property type="match status" value="1"/>
</dbReference>
<feature type="domain" description="Stress-response A/B barrel" evidence="2">
    <location>
        <begin position="4"/>
        <end position="106"/>
    </location>
</feature>
<evidence type="ECO:0000313" key="4">
    <source>
        <dbReference type="Proteomes" id="UP000277212"/>
    </source>
</evidence>
<organism evidence="3 4">
    <name type="scientific">Fusarium kuroshium</name>
    <dbReference type="NCBI Taxonomy" id="2010991"/>
    <lineage>
        <taxon>Eukaryota</taxon>
        <taxon>Fungi</taxon>
        <taxon>Dikarya</taxon>
        <taxon>Ascomycota</taxon>
        <taxon>Pezizomycotina</taxon>
        <taxon>Sordariomycetes</taxon>
        <taxon>Hypocreomycetidae</taxon>
        <taxon>Hypocreales</taxon>
        <taxon>Nectriaceae</taxon>
        <taxon>Fusarium</taxon>
        <taxon>Fusarium solani species complex</taxon>
    </lineage>
</organism>
<dbReference type="InterPro" id="IPR044662">
    <property type="entry name" value="HS1/DABB1-like"/>
</dbReference>
<dbReference type="Proteomes" id="UP000277212">
    <property type="component" value="Unassembled WGS sequence"/>
</dbReference>
<dbReference type="InterPro" id="IPR013097">
    <property type="entry name" value="Dabb"/>
</dbReference>
<gene>
    <name evidence="3" type="ORF">CDV36_000003</name>
</gene>
<evidence type="ECO:0000313" key="3">
    <source>
        <dbReference type="EMBL" id="RMJ20278.1"/>
    </source>
</evidence>
<accession>A0A3M2SRV7</accession>
<dbReference type="PANTHER" id="PTHR33178:SF10">
    <property type="entry name" value="STRESS-RESPONSE A_B BARREL DOMAIN-CONTAINING PROTEIN"/>
    <property type="match status" value="1"/>
</dbReference>
<evidence type="ECO:0000259" key="2">
    <source>
        <dbReference type="PROSITE" id="PS51502"/>
    </source>
</evidence>
<proteinExistence type="predicted"/>
<comment type="caution">
    <text evidence="3">The sequence shown here is derived from an EMBL/GenBank/DDBJ whole genome shotgun (WGS) entry which is preliminary data.</text>
</comment>
<dbReference type="OrthoDB" id="1601230at2759"/>
<dbReference type="PROSITE" id="PS51502">
    <property type="entry name" value="S_R_A_B_BARREL"/>
    <property type="match status" value="1"/>
</dbReference>
<dbReference type="Gene3D" id="3.30.70.100">
    <property type="match status" value="1"/>
</dbReference>
<dbReference type="EMBL" id="NKUJ01000001">
    <property type="protein sequence ID" value="RMJ20278.1"/>
    <property type="molecule type" value="Genomic_DNA"/>
</dbReference>
<evidence type="ECO:0000256" key="1">
    <source>
        <dbReference type="ARBA" id="ARBA00011738"/>
    </source>
</evidence>
<dbReference type="AlphaFoldDB" id="A0A3M2SRV7"/>